<keyword evidence="2" id="KW-1185">Reference proteome</keyword>
<reference evidence="1 2" key="1">
    <citation type="submission" date="2021-05" db="EMBL/GenBank/DDBJ databases">
        <title>Comparative genomic studies on the polysaccharide-degrading batcterial strains of the Flammeovirga genus.</title>
        <authorList>
            <person name="Zewei F."/>
            <person name="Zheng Z."/>
            <person name="Yu L."/>
            <person name="Ruyue G."/>
            <person name="Yanhong M."/>
            <person name="Yuanyuan C."/>
            <person name="Jingyan G."/>
            <person name="Wenjun H."/>
        </authorList>
    </citation>
    <scope>NUCLEOTIDE SEQUENCE [LARGE SCALE GENOMIC DNA]</scope>
    <source>
        <strain evidence="1 2">NBRC:100898</strain>
    </source>
</reference>
<dbReference type="Proteomes" id="UP000678679">
    <property type="component" value="Chromosome 1"/>
</dbReference>
<dbReference type="RefSeq" id="WP_169663494.1">
    <property type="nucleotide sequence ID" value="NZ_CP076132.1"/>
</dbReference>
<gene>
    <name evidence="1" type="ORF">KMW28_10240</name>
</gene>
<dbReference type="AlphaFoldDB" id="A0AAX1MXP1"/>
<name>A0AAX1MXP1_9BACT</name>
<evidence type="ECO:0000313" key="2">
    <source>
        <dbReference type="Proteomes" id="UP000678679"/>
    </source>
</evidence>
<accession>A0AAX1MXP1</accession>
<proteinExistence type="predicted"/>
<evidence type="ECO:0000313" key="1">
    <source>
        <dbReference type="EMBL" id="QWG00034.1"/>
    </source>
</evidence>
<organism evidence="1 2">
    <name type="scientific">Flammeovirga yaeyamensis</name>
    <dbReference type="NCBI Taxonomy" id="367791"/>
    <lineage>
        <taxon>Bacteria</taxon>
        <taxon>Pseudomonadati</taxon>
        <taxon>Bacteroidota</taxon>
        <taxon>Cytophagia</taxon>
        <taxon>Cytophagales</taxon>
        <taxon>Flammeovirgaceae</taxon>
        <taxon>Flammeovirga</taxon>
    </lineage>
</organism>
<dbReference type="EMBL" id="CP076132">
    <property type="protein sequence ID" value="QWG00034.1"/>
    <property type="molecule type" value="Genomic_DNA"/>
</dbReference>
<protein>
    <recommendedName>
        <fullName evidence="3">Lipoprotein</fullName>
    </recommendedName>
</protein>
<dbReference type="KEGG" id="fya:KMW28_10240"/>
<sequence length="210" mass="24826">MKKLTLKILILFSCVSCSNYESDIYINTEYEAINDILIELIKFKEVKRIKTRGDEKSKLYIISTLDTVTAQIFKPEGYLIGMDGFDITKEEIDHQKKEYETSLEYYYEEEKLFRKLKNGSIKEREIHHVFDNEYFDIRLIPLDEFKGFETDSEELGYLFISRIVFNKDYTKGYLHYSFACGIACFWDNNIEISKVNGKWMITKYFSGGIA</sequence>
<evidence type="ECO:0008006" key="3">
    <source>
        <dbReference type="Google" id="ProtNLM"/>
    </source>
</evidence>